<name>A0AAQ3Q1T1_9LILI</name>
<dbReference type="Pfam" id="PF03540">
    <property type="entry name" value="TAF10"/>
    <property type="match status" value="1"/>
</dbReference>
<feature type="chain" id="PRO_5043015809" description="Transcription initiation factor TFIID subunit 10" evidence="7">
    <location>
        <begin position="19"/>
        <end position="336"/>
    </location>
</feature>
<keyword evidence="9" id="KW-1185">Reference proteome</keyword>
<dbReference type="GO" id="GO:0016251">
    <property type="term" value="F:RNA polymerase II general transcription initiation factor activity"/>
    <property type="evidence" value="ECO:0007669"/>
    <property type="project" value="TreeGrafter"/>
</dbReference>
<comment type="subcellular location">
    <subcellularLocation>
        <location evidence="1">Nucleus</location>
    </subcellularLocation>
</comment>
<evidence type="ECO:0000256" key="6">
    <source>
        <dbReference type="SAM" id="MobiDB-lite"/>
    </source>
</evidence>
<comment type="similarity">
    <text evidence="5">Belongs to the TAF10 family.</text>
</comment>
<organism evidence="8 9">
    <name type="scientific">Canna indica</name>
    <name type="common">Indian-shot</name>
    <dbReference type="NCBI Taxonomy" id="4628"/>
    <lineage>
        <taxon>Eukaryota</taxon>
        <taxon>Viridiplantae</taxon>
        <taxon>Streptophyta</taxon>
        <taxon>Embryophyta</taxon>
        <taxon>Tracheophyta</taxon>
        <taxon>Spermatophyta</taxon>
        <taxon>Magnoliopsida</taxon>
        <taxon>Liliopsida</taxon>
        <taxon>Zingiberales</taxon>
        <taxon>Cannaceae</taxon>
        <taxon>Canna</taxon>
    </lineage>
</organism>
<keyword evidence="2" id="KW-0805">Transcription regulation</keyword>
<gene>
    <name evidence="8" type="ORF">Cni_G01459</name>
</gene>
<evidence type="ECO:0000313" key="8">
    <source>
        <dbReference type="EMBL" id="WOK92767.1"/>
    </source>
</evidence>
<feature type="region of interest" description="Disordered" evidence="6">
    <location>
        <begin position="69"/>
        <end position="127"/>
    </location>
</feature>
<dbReference type="CDD" id="cd07982">
    <property type="entry name" value="HFD_TAF10"/>
    <property type="match status" value="1"/>
</dbReference>
<dbReference type="AlphaFoldDB" id="A0AAQ3Q1T1"/>
<evidence type="ECO:0000256" key="2">
    <source>
        <dbReference type="ARBA" id="ARBA00023015"/>
    </source>
</evidence>
<keyword evidence="7" id="KW-0732">Signal</keyword>
<dbReference type="GO" id="GO:1990841">
    <property type="term" value="F:promoter-specific chromatin binding"/>
    <property type="evidence" value="ECO:0007669"/>
    <property type="project" value="TreeGrafter"/>
</dbReference>
<evidence type="ECO:0000256" key="3">
    <source>
        <dbReference type="ARBA" id="ARBA00023163"/>
    </source>
</evidence>
<dbReference type="InterPro" id="IPR003923">
    <property type="entry name" value="TAF10"/>
</dbReference>
<dbReference type="GO" id="GO:0006367">
    <property type="term" value="P:transcription initiation at RNA polymerase II promoter"/>
    <property type="evidence" value="ECO:0007669"/>
    <property type="project" value="TreeGrafter"/>
</dbReference>
<evidence type="ECO:0000256" key="5">
    <source>
        <dbReference type="ARBA" id="ARBA00025730"/>
    </source>
</evidence>
<evidence type="ECO:0000256" key="4">
    <source>
        <dbReference type="ARBA" id="ARBA00023242"/>
    </source>
</evidence>
<evidence type="ECO:0000256" key="7">
    <source>
        <dbReference type="SAM" id="SignalP"/>
    </source>
</evidence>
<feature type="signal peptide" evidence="7">
    <location>
        <begin position="1"/>
        <end position="18"/>
    </location>
</feature>
<dbReference type="Proteomes" id="UP001327560">
    <property type="component" value="Chromosome 1"/>
</dbReference>
<evidence type="ECO:0000256" key="1">
    <source>
        <dbReference type="ARBA" id="ARBA00004123"/>
    </source>
</evidence>
<dbReference type="GO" id="GO:0005669">
    <property type="term" value="C:transcription factor TFIID complex"/>
    <property type="evidence" value="ECO:0007669"/>
    <property type="project" value="TreeGrafter"/>
</dbReference>
<dbReference type="EMBL" id="CP136890">
    <property type="protein sequence ID" value="WOK92767.1"/>
    <property type="molecule type" value="Genomic_DNA"/>
</dbReference>
<sequence>MSSAKTSISFILVRIVTAFSVVDHMKELFYAEKEKSSRREDPEVKELFESLEKMRVEFESIERPFLEIEIPEEMEIQPEGRPENVPSAASQITTSPKSKSIGSPKSSPAKVMDSPKSSPRTTDELFDPESEIAKLEMEFGKVGRDYTTEEIAGWEFDELEEDCGVSIGEKAARRSPGVALGPGAEESEEGGYWEADAMNSSSSSSSVVGEGRHDDDTALTEFLASLMDYTPTIPDELVEHYLARSGFHCPDLRLTRLVAVATQKFISEVASDALQHCKARQAAPVKDKSKQPKDKRLVLTMDDLSKSLQEYGVNLKHQEYFADSPSTGMDPSSREE</sequence>
<accession>A0AAQ3Q1T1</accession>
<dbReference type="PANTHER" id="PTHR21242:SF0">
    <property type="entry name" value="TRANSCRIPTION INITIATION FACTOR TFIID SUBUNIT 10"/>
    <property type="match status" value="1"/>
</dbReference>
<dbReference type="GO" id="GO:0000124">
    <property type="term" value="C:SAGA complex"/>
    <property type="evidence" value="ECO:0007669"/>
    <property type="project" value="TreeGrafter"/>
</dbReference>
<protein>
    <recommendedName>
        <fullName evidence="10">Transcription initiation factor TFIID subunit 10</fullName>
    </recommendedName>
</protein>
<reference evidence="8 9" key="1">
    <citation type="submission" date="2023-10" db="EMBL/GenBank/DDBJ databases">
        <title>Chromosome-scale genome assembly provides insights into flower coloration mechanisms of Canna indica.</title>
        <authorList>
            <person name="Li C."/>
        </authorList>
    </citation>
    <scope>NUCLEOTIDE SEQUENCE [LARGE SCALE GENOMIC DNA]</scope>
    <source>
        <tissue evidence="8">Flower</tissue>
    </source>
</reference>
<dbReference type="PRINTS" id="PR01443">
    <property type="entry name" value="TFIID30KDSUB"/>
</dbReference>
<keyword evidence="4" id="KW-0539">Nucleus</keyword>
<keyword evidence="3" id="KW-0804">Transcription</keyword>
<proteinExistence type="inferred from homology"/>
<dbReference type="PANTHER" id="PTHR21242">
    <property type="entry name" value="TRANSCRIPTION INITIATION FACTOR TFIID SUBUNIT 10"/>
    <property type="match status" value="1"/>
</dbReference>
<feature type="compositionally biased region" description="Low complexity" evidence="6">
    <location>
        <begin position="95"/>
        <end position="108"/>
    </location>
</feature>
<evidence type="ECO:0008006" key="10">
    <source>
        <dbReference type="Google" id="ProtNLM"/>
    </source>
</evidence>
<evidence type="ECO:0000313" key="9">
    <source>
        <dbReference type="Proteomes" id="UP001327560"/>
    </source>
</evidence>